<organism evidence="10 11">
    <name type="scientific">Vanrija pseudolonga</name>
    <dbReference type="NCBI Taxonomy" id="143232"/>
    <lineage>
        <taxon>Eukaryota</taxon>
        <taxon>Fungi</taxon>
        <taxon>Dikarya</taxon>
        <taxon>Basidiomycota</taxon>
        <taxon>Agaricomycotina</taxon>
        <taxon>Tremellomycetes</taxon>
        <taxon>Trichosporonales</taxon>
        <taxon>Trichosporonaceae</taxon>
        <taxon>Vanrija</taxon>
    </lineage>
</organism>
<dbReference type="GeneID" id="87808133"/>
<feature type="compositionally biased region" description="Basic and acidic residues" evidence="6">
    <location>
        <begin position="1868"/>
        <end position="1889"/>
    </location>
</feature>
<evidence type="ECO:0000313" key="11">
    <source>
        <dbReference type="Proteomes" id="UP000827549"/>
    </source>
</evidence>
<dbReference type="Proteomes" id="UP000827549">
    <property type="component" value="Chromosome 3"/>
</dbReference>
<feature type="domain" description="THO complex subunitTHOC2 C-terminal" evidence="7">
    <location>
        <begin position="1011"/>
        <end position="1303"/>
    </location>
</feature>
<dbReference type="InterPro" id="IPR040007">
    <property type="entry name" value="Tho2"/>
</dbReference>
<keyword evidence="4" id="KW-0539">Nucleus</keyword>
<dbReference type="GO" id="GO:0003729">
    <property type="term" value="F:mRNA binding"/>
    <property type="evidence" value="ECO:0007669"/>
    <property type="project" value="TreeGrafter"/>
</dbReference>
<protein>
    <recommendedName>
        <fullName evidence="3">THO complex subunit 2</fullName>
    </recommendedName>
</protein>
<reference evidence="10" key="1">
    <citation type="submission" date="2023-10" db="EMBL/GenBank/DDBJ databases">
        <authorList>
            <person name="Noh H."/>
        </authorList>
    </citation>
    <scope>NUCLEOTIDE SEQUENCE</scope>
    <source>
        <strain evidence="10">DUCC4014</strain>
    </source>
</reference>
<dbReference type="GO" id="GO:0006406">
    <property type="term" value="P:mRNA export from nucleus"/>
    <property type="evidence" value="ECO:0007669"/>
    <property type="project" value="InterPro"/>
</dbReference>
<feature type="compositionally biased region" description="Low complexity" evidence="6">
    <location>
        <begin position="1910"/>
        <end position="1925"/>
    </location>
</feature>
<evidence type="ECO:0000256" key="2">
    <source>
        <dbReference type="ARBA" id="ARBA00007857"/>
    </source>
</evidence>
<evidence type="ECO:0000259" key="9">
    <source>
        <dbReference type="Pfam" id="PF16134"/>
    </source>
</evidence>
<evidence type="ECO:0000256" key="6">
    <source>
        <dbReference type="SAM" id="MobiDB-lite"/>
    </source>
</evidence>
<dbReference type="Pfam" id="PF11732">
    <property type="entry name" value="Thoc2"/>
    <property type="match status" value="1"/>
</dbReference>
<feature type="region of interest" description="Disordered" evidence="6">
    <location>
        <begin position="387"/>
        <end position="419"/>
    </location>
</feature>
<feature type="coiled-coil region" evidence="5">
    <location>
        <begin position="1047"/>
        <end position="1088"/>
    </location>
</feature>
<feature type="compositionally biased region" description="Low complexity" evidence="6">
    <location>
        <begin position="1344"/>
        <end position="1386"/>
    </location>
</feature>
<sequence length="1925" mass="207504">MVATSSSSTSTLGADIAEAATAITAWQSGDSKPVVALLARQVAASLAQPTAEASLVNTITQVFKSEIPAEQVVEAFAAAVDSFPADTKDDSVSTFSLALLDVVDAVKQIKEDTDDLSKDEGTPTFSEDKVIDIVKGLMARLSIDPQAVNLVLSPSLLVPLGLHPMPRQQEVFRRTIIKLSTSIFYKQQTSNLLRESSEGFSRLIVLLTSTEVLRPQPELETDEQRRTRAQNVWSQVTLIVAHFGIAPPRVIDLILEIACLNLTSHWRFFLELLEKSQWGPPGASASLKPGSTPPLDSTESQLDAIRHSLDVNPATQDRRAIAEVLSFRFGFYQRPESKEDTPDALILLTAILIKHGFVEFVNIFPRLSPNDDEMDAIHQKYLRVSRDKSGPANSLSNSVLGESKPVSVEEEEPVELQKPPQEQRIKLLQSLLSIGETEASLLLLSKYPWTVYAYPLIASTLLRNINYSVDGLFRETIPRPSYTPVPPLERSVVETIESPEPPATLRTEFVFFQPDWAAGLETWTTIEEISTKGQRWLALLAGLGGRSADIMSKICRIVAAHFTALRKAKVALIEPGTPFDASLTEPTASEMKPWLDLLRNTLLPALTVADPASGSFAHEVWNILVFLPMTVRYGLYGEWRDSTCNTGARASLAPAANATKKATTSIKQTLGRVTSSSSQPTPGASASQGTEKQAPRALAKLGFSNPTSLWTTINQQVMSYGAEGNIGEFVVEIGRYINFLAKDVAVFTWVDQLSRGADRRKLENLATFIGLVNRRYSFDLKPLLQYIANRLRHLDPAALVVLEKLMSGMMGEAIVENFAISPEQLQAYASGPEMQREAFYQTEIVIWPQIRKALRSRELLKDVKKSFPLLVGSLRDTKLAVPILVGLALLADSILGSDWDTPLIAKGLQSDSAQDVFAQYIDLLARSFSREEILNLLPDFATLHNDYQLDLQLIWKILRPKLKIAVEAADDGNAMAVDDDASESHWWPSALQETIDEASAGLTPIVRACTGTPFYVRYNSLAASDIGVSTASYSEAHAQLTKFIGELEKSKEKGSDVRNEIARLRARRDQLQAELKSQEAHVKAVRERLQTESAKWFDRAGERQGLLVSQLLEVCFYPRAVQSPADALFVAKFIRLAHSLGTPNFPTVLIYNGFFAAQLGPKIAECTESEARNLGRTLSLILADLNPWHQSEAVYQKEALGVPPTKKGADDSAVEGEAKEPLPGIFFRRKPTEPKAPMAWATFRTLYSKCHNNLCQALVANWEKGSSRNATIVALAVLNQFPIMTTNADQMRKAVKALIDNPATKPENRAPFTSYLNQLEARNKKQLFVSPRDFGAIVAKAPVKPAATEPATARPAATAPPTEATAPGAGTTTAPAEPPAATAAPTSSSDAKALRAKLEQNRNTRAAANAAKEAKTAPASPAHQPSQSEKPSQPDTHAGLPKKPETAPARMGPPPELSVDEARAQARLRKFGAMTESAAPPTGPRREGSRSSTPRRSPPPTARGARSGTDDSRRTTVTETDAATTAPTIGAGMTDDLMTVMADATTPATAVTKGVTTGVTIAATTTEMGATRGMGATAVEARDEMSLGTTAVEMTVATTAVEMTVATTAVEMSHPATSLGAMIALAATSGPGTTEVAMTVGPMTVQRTPKRVEGKDSPAARRPDGKETPPASKAEPPREAPRAVATAHRRTDPETARGLRRIALKATGPQSSPVIAKTANQRTNPVTVVEHLLSLAIVVSEAARIDETVKRPATRGAMMAVKRATRATAVTMEGTGLPESVVGRSRVQQPQQQQPANDANTRGPAPDRQQERSRQQPAQSEQRQSASGTPGASAPRGQAQPAAPQSLAARMGLTTTPTTSPGPPDNSNSRDQKKRSLDDGPSSREDSPGVKRSRRSGGRRSEGGGGSAGGRLLAGAMRAASGSNQ</sequence>
<feature type="compositionally biased region" description="Polar residues" evidence="6">
    <location>
        <begin position="671"/>
        <end position="691"/>
    </location>
</feature>
<feature type="region of interest" description="Disordered" evidence="6">
    <location>
        <begin position="1472"/>
        <end position="1530"/>
    </location>
</feature>
<evidence type="ECO:0000259" key="8">
    <source>
        <dbReference type="Pfam" id="PF11732"/>
    </source>
</evidence>
<dbReference type="GO" id="GO:0000445">
    <property type="term" value="C:THO complex part of transcription export complex"/>
    <property type="evidence" value="ECO:0007669"/>
    <property type="project" value="TreeGrafter"/>
</dbReference>
<evidence type="ECO:0000259" key="7">
    <source>
        <dbReference type="Pfam" id="PF11262"/>
    </source>
</evidence>
<feature type="domain" description="THO complex subunit 2 N-terminal" evidence="9">
    <location>
        <begin position="22"/>
        <end position="677"/>
    </location>
</feature>
<dbReference type="InterPro" id="IPR021418">
    <property type="entry name" value="THO_THOC2_C"/>
</dbReference>
<evidence type="ECO:0000313" key="10">
    <source>
        <dbReference type="EMBL" id="WOO81372.1"/>
    </source>
</evidence>
<comment type="subcellular location">
    <subcellularLocation>
        <location evidence="1">Nucleus</location>
    </subcellularLocation>
</comment>
<gene>
    <name evidence="10" type="primary">tho2</name>
    <name evidence="10" type="ORF">LOC62_03G004901</name>
</gene>
<feature type="compositionally biased region" description="Low complexity" evidence="6">
    <location>
        <begin position="1403"/>
        <end position="1422"/>
    </location>
</feature>
<dbReference type="InterPro" id="IPR021726">
    <property type="entry name" value="THO_THOC2_N"/>
</dbReference>
<dbReference type="GO" id="GO:0006397">
    <property type="term" value="P:mRNA processing"/>
    <property type="evidence" value="ECO:0007669"/>
    <property type="project" value="InterPro"/>
</dbReference>
<feature type="compositionally biased region" description="Polar residues" evidence="6">
    <location>
        <begin position="1815"/>
        <end position="1828"/>
    </location>
</feature>
<feature type="domain" description="THO complex subunitTHOC2 N-terminal" evidence="8">
    <location>
        <begin position="698"/>
        <end position="758"/>
    </location>
</feature>
<feature type="region of interest" description="Disordered" evidence="6">
    <location>
        <begin position="1774"/>
        <end position="1925"/>
    </location>
</feature>
<dbReference type="EMBL" id="CP086716">
    <property type="protein sequence ID" value="WOO81372.1"/>
    <property type="molecule type" value="Genomic_DNA"/>
</dbReference>
<feature type="region of interest" description="Disordered" evidence="6">
    <location>
        <begin position="1344"/>
        <end position="1458"/>
    </location>
</feature>
<feature type="compositionally biased region" description="Low complexity" evidence="6">
    <location>
        <begin position="1830"/>
        <end position="1845"/>
    </location>
</feature>
<evidence type="ECO:0000256" key="1">
    <source>
        <dbReference type="ARBA" id="ARBA00004123"/>
    </source>
</evidence>
<proteinExistence type="inferred from homology"/>
<keyword evidence="5" id="KW-0175">Coiled coil</keyword>
<feature type="region of interest" description="Disordered" evidence="6">
    <location>
        <begin position="1641"/>
        <end position="1697"/>
    </location>
</feature>
<feature type="region of interest" description="Disordered" evidence="6">
    <location>
        <begin position="669"/>
        <end position="691"/>
    </location>
</feature>
<feature type="compositionally biased region" description="Basic and acidic residues" evidence="6">
    <location>
        <begin position="1650"/>
        <end position="1667"/>
    </location>
</feature>
<feature type="compositionally biased region" description="Low complexity" evidence="6">
    <location>
        <begin position="1517"/>
        <end position="1528"/>
    </location>
</feature>
<feature type="compositionally biased region" description="Basic and acidic residues" evidence="6">
    <location>
        <begin position="1392"/>
        <end position="1402"/>
    </location>
</feature>
<evidence type="ECO:0000256" key="5">
    <source>
        <dbReference type="SAM" id="Coils"/>
    </source>
</evidence>
<dbReference type="InterPro" id="IPR032302">
    <property type="entry name" value="THOC2_N"/>
</dbReference>
<feature type="compositionally biased region" description="Polar residues" evidence="6">
    <location>
        <begin position="1423"/>
        <end position="1435"/>
    </location>
</feature>
<dbReference type="RefSeq" id="XP_062627404.1">
    <property type="nucleotide sequence ID" value="XM_062771420.1"/>
</dbReference>
<comment type="similarity">
    <text evidence="2">Belongs to the THOC2 family.</text>
</comment>
<dbReference type="PANTHER" id="PTHR21597:SF0">
    <property type="entry name" value="THO COMPLEX SUBUNIT 2"/>
    <property type="match status" value="1"/>
</dbReference>
<evidence type="ECO:0000256" key="4">
    <source>
        <dbReference type="ARBA" id="ARBA00023242"/>
    </source>
</evidence>
<dbReference type="PANTHER" id="PTHR21597">
    <property type="entry name" value="THO2 PROTEIN"/>
    <property type="match status" value="1"/>
</dbReference>
<feature type="compositionally biased region" description="Polar residues" evidence="6">
    <location>
        <begin position="391"/>
        <end position="400"/>
    </location>
</feature>
<accession>A0AAF1BIB7</accession>
<keyword evidence="11" id="KW-1185">Reference proteome</keyword>
<dbReference type="Pfam" id="PF11262">
    <property type="entry name" value="Tho2"/>
    <property type="match status" value="1"/>
</dbReference>
<dbReference type="Pfam" id="PF16134">
    <property type="entry name" value="THOC2_N"/>
    <property type="match status" value="1"/>
</dbReference>
<name>A0AAF1BIB7_9TREE</name>
<evidence type="ECO:0000256" key="3">
    <source>
        <dbReference type="ARBA" id="ARBA00019596"/>
    </source>
</evidence>